<sequence length="72" mass="7724">MAASAGLAPYGYLGSPIQLPQRVRTGQSQDLQEGWPPHTAAPLQPEPGPLYTCSSAARLAGQMRRRQLHPST</sequence>
<protein>
    <submittedName>
        <fullName evidence="2">Uncharacterized protein</fullName>
    </submittedName>
</protein>
<dbReference type="AlphaFoldDB" id="A0A5N4CQ78"/>
<name>A0A5N4CQ78_CAMDR</name>
<gene>
    <name evidence="2" type="ORF">Cadr_000024742</name>
</gene>
<keyword evidence="3" id="KW-1185">Reference proteome</keyword>
<feature type="region of interest" description="Disordered" evidence="1">
    <location>
        <begin position="22"/>
        <end position="47"/>
    </location>
</feature>
<proteinExistence type="predicted"/>
<dbReference type="Proteomes" id="UP000299084">
    <property type="component" value="Unassembled WGS sequence"/>
</dbReference>
<evidence type="ECO:0000313" key="2">
    <source>
        <dbReference type="EMBL" id="KAB1261095.1"/>
    </source>
</evidence>
<comment type="caution">
    <text evidence="2">The sequence shown here is derived from an EMBL/GenBank/DDBJ whole genome shotgun (WGS) entry which is preliminary data.</text>
</comment>
<accession>A0A5N4CQ78</accession>
<dbReference type="EMBL" id="JWIN03000021">
    <property type="protein sequence ID" value="KAB1261095.1"/>
    <property type="molecule type" value="Genomic_DNA"/>
</dbReference>
<organism evidence="2 3">
    <name type="scientific">Camelus dromedarius</name>
    <name type="common">Dromedary</name>
    <name type="synonym">Arabian camel</name>
    <dbReference type="NCBI Taxonomy" id="9838"/>
    <lineage>
        <taxon>Eukaryota</taxon>
        <taxon>Metazoa</taxon>
        <taxon>Chordata</taxon>
        <taxon>Craniata</taxon>
        <taxon>Vertebrata</taxon>
        <taxon>Euteleostomi</taxon>
        <taxon>Mammalia</taxon>
        <taxon>Eutheria</taxon>
        <taxon>Laurasiatheria</taxon>
        <taxon>Artiodactyla</taxon>
        <taxon>Tylopoda</taxon>
        <taxon>Camelidae</taxon>
        <taxon>Camelus</taxon>
    </lineage>
</organism>
<evidence type="ECO:0000256" key="1">
    <source>
        <dbReference type="SAM" id="MobiDB-lite"/>
    </source>
</evidence>
<reference evidence="2 3" key="1">
    <citation type="journal article" date="2019" name="Mol. Ecol. Resour.">
        <title>Improving Illumina assemblies with Hi-C and long reads: an example with the North African dromedary.</title>
        <authorList>
            <person name="Elbers J.P."/>
            <person name="Rogers M.F."/>
            <person name="Perelman P.L."/>
            <person name="Proskuryakova A.A."/>
            <person name="Serdyukova N.A."/>
            <person name="Johnson W.E."/>
            <person name="Horin P."/>
            <person name="Corander J."/>
            <person name="Murphy D."/>
            <person name="Burger P.A."/>
        </authorList>
    </citation>
    <scope>NUCLEOTIDE SEQUENCE [LARGE SCALE GENOMIC DNA]</scope>
    <source>
        <strain evidence="2">Drom800</strain>
        <tissue evidence="2">Blood</tissue>
    </source>
</reference>
<evidence type="ECO:0000313" key="3">
    <source>
        <dbReference type="Proteomes" id="UP000299084"/>
    </source>
</evidence>